<feature type="region of interest" description="Disordered" evidence="1">
    <location>
        <begin position="152"/>
        <end position="176"/>
    </location>
</feature>
<evidence type="ECO:0000256" key="1">
    <source>
        <dbReference type="SAM" id="MobiDB-lite"/>
    </source>
</evidence>
<evidence type="ECO:0000313" key="2">
    <source>
        <dbReference type="EnsemblProtists" id="Phyra84867"/>
    </source>
</evidence>
<dbReference type="VEuPathDB" id="FungiDB:KRP23_11156"/>
<feature type="compositionally biased region" description="Low complexity" evidence="1">
    <location>
        <begin position="68"/>
        <end position="77"/>
    </location>
</feature>
<dbReference type="InParanoid" id="H3H334"/>
<reference evidence="2" key="2">
    <citation type="submission" date="2015-06" db="UniProtKB">
        <authorList>
            <consortium name="EnsemblProtists"/>
        </authorList>
    </citation>
    <scope>IDENTIFICATION</scope>
    <source>
        <strain evidence="2">Pr102</strain>
    </source>
</reference>
<dbReference type="VEuPathDB" id="FungiDB:KRP22_11615"/>
<keyword evidence="3" id="KW-1185">Reference proteome</keyword>
<sequence length="270" mass="29104">MTEAALAEHGRGPTVALMTRRRASAPPAQLPTEAVSASTGSASQAKRRSKSTANSENVSGDSNEVKPAAHGAAKAGGSHQPLNQSHPEDACRYPNKRCYNKRAVKNNGELHKFCDMHRDSANRYQRKLEQRLKEKRIQSRMRALQAQQAQAHAQAQAQAQMAHAQAQGHTPFGVGDPPLMGTSNPMLVSPFPGMEVYGGVAAYASSDPMEEVSGLTAPTVPFPDTLAAAVPGVNTSAGLWAQEDEYEPFQHPVQLQIEDLDCLNLLFRES</sequence>
<feature type="compositionally biased region" description="Polar residues" evidence="1">
    <location>
        <begin position="51"/>
        <end position="62"/>
    </location>
</feature>
<feature type="region of interest" description="Disordered" evidence="1">
    <location>
        <begin position="1"/>
        <end position="88"/>
    </location>
</feature>
<protein>
    <submittedName>
        <fullName evidence="2">Uncharacterized protein</fullName>
    </submittedName>
</protein>
<dbReference type="EnsemblProtists" id="Phyra84867">
    <property type="protein sequence ID" value="Phyra84867"/>
    <property type="gene ID" value="Phyra84867"/>
</dbReference>
<dbReference type="OMA" id="RDSANRY"/>
<feature type="compositionally biased region" description="Polar residues" evidence="1">
    <location>
        <begin position="35"/>
        <end position="44"/>
    </location>
</feature>
<evidence type="ECO:0000313" key="3">
    <source>
        <dbReference type="Proteomes" id="UP000005238"/>
    </source>
</evidence>
<dbReference type="Proteomes" id="UP000005238">
    <property type="component" value="Unassembled WGS sequence"/>
</dbReference>
<proteinExistence type="predicted"/>
<feature type="compositionally biased region" description="Basic and acidic residues" evidence="1">
    <location>
        <begin position="1"/>
        <end position="11"/>
    </location>
</feature>
<feature type="compositionally biased region" description="Low complexity" evidence="1">
    <location>
        <begin position="152"/>
        <end position="167"/>
    </location>
</feature>
<dbReference type="HOGENOM" id="CLU_101599_0_0_1"/>
<reference evidence="3" key="1">
    <citation type="journal article" date="2006" name="Science">
        <title>Phytophthora genome sequences uncover evolutionary origins and mechanisms of pathogenesis.</title>
        <authorList>
            <person name="Tyler B.M."/>
            <person name="Tripathy S."/>
            <person name="Zhang X."/>
            <person name="Dehal P."/>
            <person name="Jiang R.H."/>
            <person name="Aerts A."/>
            <person name="Arredondo F.D."/>
            <person name="Baxter L."/>
            <person name="Bensasson D."/>
            <person name="Beynon J.L."/>
            <person name="Chapman J."/>
            <person name="Damasceno C.M."/>
            <person name="Dorrance A.E."/>
            <person name="Dou D."/>
            <person name="Dickerman A.W."/>
            <person name="Dubchak I.L."/>
            <person name="Garbelotto M."/>
            <person name="Gijzen M."/>
            <person name="Gordon S.G."/>
            <person name="Govers F."/>
            <person name="Grunwald N.J."/>
            <person name="Huang W."/>
            <person name="Ivors K.L."/>
            <person name="Jones R.W."/>
            <person name="Kamoun S."/>
            <person name="Krampis K."/>
            <person name="Lamour K.H."/>
            <person name="Lee M.K."/>
            <person name="McDonald W.H."/>
            <person name="Medina M."/>
            <person name="Meijer H.J."/>
            <person name="Nordberg E.K."/>
            <person name="Maclean D.J."/>
            <person name="Ospina-Giraldo M.D."/>
            <person name="Morris P.F."/>
            <person name="Phuntumart V."/>
            <person name="Putnam N.H."/>
            <person name="Rash S."/>
            <person name="Rose J.K."/>
            <person name="Sakihama Y."/>
            <person name="Salamov A.A."/>
            <person name="Savidor A."/>
            <person name="Scheuring C.F."/>
            <person name="Smith B.M."/>
            <person name="Sobral B.W."/>
            <person name="Terry A."/>
            <person name="Torto-Alalibo T.A."/>
            <person name="Win J."/>
            <person name="Xu Z."/>
            <person name="Zhang H."/>
            <person name="Grigoriev I.V."/>
            <person name="Rokhsar D.S."/>
            <person name="Boore J.L."/>
        </authorList>
    </citation>
    <scope>NUCLEOTIDE SEQUENCE [LARGE SCALE GENOMIC DNA]</scope>
    <source>
        <strain evidence="3">Pr102</strain>
    </source>
</reference>
<dbReference type="AlphaFoldDB" id="H3H334"/>
<dbReference type="eggNOG" id="ENOG502STPV">
    <property type="taxonomic scope" value="Eukaryota"/>
</dbReference>
<name>H3H334_PHYRM</name>
<dbReference type="EMBL" id="DS566125">
    <property type="status" value="NOT_ANNOTATED_CDS"/>
    <property type="molecule type" value="Genomic_DNA"/>
</dbReference>
<accession>H3H334</accession>
<organism evidence="2 3">
    <name type="scientific">Phytophthora ramorum</name>
    <name type="common">Sudden oak death agent</name>
    <dbReference type="NCBI Taxonomy" id="164328"/>
    <lineage>
        <taxon>Eukaryota</taxon>
        <taxon>Sar</taxon>
        <taxon>Stramenopiles</taxon>
        <taxon>Oomycota</taxon>
        <taxon>Peronosporomycetes</taxon>
        <taxon>Peronosporales</taxon>
        <taxon>Peronosporaceae</taxon>
        <taxon>Phytophthora</taxon>
    </lineage>
</organism>